<feature type="binding site" evidence="4">
    <location>
        <begin position="134"/>
        <end position="142"/>
    </location>
    <ligand>
        <name>ATP</name>
        <dbReference type="ChEBI" id="CHEBI:30616"/>
    </ligand>
</feature>
<dbReference type="GO" id="GO:0046872">
    <property type="term" value="F:metal ion binding"/>
    <property type="evidence" value="ECO:0007669"/>
    <property type="project" value="UniProtKB-KW"/>
</dbReference>
<name>A0AAJ6BGC8_9BACT</name>
<evidence type="ECO:0000256" key="1">
    <source>
        <dbReference type="ARBA" id="ARBA00010638"/>
    </source>
</evidence>
<dbReference type="GO" id="GO:0030272">
    <property type="term" value="F:5-formyltetrahydrofolate cyclo-ligase activity"/>
    <property type="evidence" value="ECO:0007669"/>
    <property type="project" value="UniProtKB-EC"/>
</dbReference>
<gene>
    <name evidence="6" type="ORF">P0Y53_16025</name>
</gene>
<dbReference type="InterPro" id="IPR002698">
    <property type="entry name" value="FTHF_cligase"/>
</dbReference>
<keyword evidence="5" id="KW-0479">Metal-binding</keyword>
<reference evidence="6" key="1">
    <citation type="submission" date="2023-03" db="EMBL/GenBank/DDBJ databases">
        <title>Andean soil-derived lignocellulolytic bacterial consortium as a source of novel taxa and putative plastic-active enzymes.</title>
        <authorList>
            <person name="Diaz-Garcia L."/>
            <person name="Chuvochina M."/>
            <person name="Feuerriegel G."/>
            <person name="Bunk B."/>
            <person name="Sproer C."/>
            <person name="Streit W.R."/>
            <person name="Rodriguez L.M."/>
            <person name="Overmann J."/>
            <person name="Jimenez D.J."/>
        </authorList>
    </citation>
    <scope>NUCLEOTIDE SEQUENCE</scope>
    <source>
        <strain evidence="6">MAG 7</strain>
    </source>
</reference>
<dbReference type="PIRSF" id="PIRSF006806">
    <property type="entry name" value="FTHF_cligase"/>
    <property type="match status" value="1"/>
</dbReference>
<dbReference type="Proteomes" id="UP001220610">
    <property type="component" value="Chromosome"/>
</dbReference>
<evidence type="ECO:0000256" key="4">
    <source>
        <dbReference type="PIRSR" id="PIRSR006806-1"/>
    </source>
</evidence>
<keyword evidence="2 4" id="KW-0547">Nucleotide-binding</keyword>
<protein>
    <recommendedName>
        <fullName evidence="5">5-formyltetrahydrofolate cyclo-ligase</fullName>
        <ecNumber evidence="5">6.3.3.2</ecNumber>
    </recommendedName>
</protein>
<comment type="cofactor">
    <cofactor evidence="5">
        <name>Mg(2+)</name>
        <dbReference type="ChEBI" id="CHEBI:18420"/>
    </cofactor>
</comment>
<dbReference type="PANTHER" id="PTHR23407:SF1">
    <property type="entry name" value="5-FORMYLTETRAHYDROFOLATE CYCLO-LIGASE"/>
    <property type="match status" value="1"/>
</dbReference>
<comment type="similarity">
    <text evidence="1 5">Belongs to the 5-formyltetrahydrofolate cyclo-ligase family.</text>
</comment>
<dbReference type="GO" id="GO:0009396">
    <property type="term" value="P:folic acid-containing compound biosynthetic process"/>
    <property type="evidence" value="ECO:0007669"/>
    <property type="project" value="TreeGrafter"/>
</dbReference>
<dbReference type="Pfam" id="PF01812">
    <property type="entry name" value="5-FTHF_cyc-lig"/>
    <property type="match status" value="1"/>
</dbReference>
<proteinExistence type="inferred from homology"/>
<evidence type="ECO:0000313" key="7">
    <source>
        <dbReference type="Proteomes" id="UP001220610"/>
    </source>
</evidence>
<dbReference type="EC" id="6.3.3.2" evidence="5"/>
<dbReference type="GO" id="GO:0035999">
    <property type="term" value="P:tetrahydrofolate interconversion"/>
    <property type="evidence" value="ECO:0007669"/>
    <property type="project" value="TreeGrafter"/>
</dbReference>
<evidence type="ECO:0000256" key="5">
    <source>
        <dbReference type="RuleBase" id="RU361279"/>
    </source>
</evidence>
<dbReference type="AlphaFoldDB" id="A0AAJ6BGC8"/>
<dbReference type="NCBIfam" id="TIGR02727">
    <property type="entry name" value="MTHFS_bact"/>
    <property type="match status" value="1"/>
</dbReference>
<sequence>MTKNTLRKEYLQRRMDMPEEEFQQQIALMAFNFKKLPLPAVRYLLSYFPMVNRHEFDIAVCEDIVRHAHPAMQLALPRVETEGHGMEACLVEKGGLFLKNRFNVPEPVSEIIVPPADIDLVFVPLVAFDKQGYRVGYGKGYYDRFLARCRPDLPKVGFSFFEAVDSITDIDQFDVPLDFCITPFRIYEF</sequence>
<dbReference type="GO" id="GO:0005524">
    <property type="term" value="F:ATP binding"/>
    <property type="evidence" value="ECO:0007669"/>
    <property type="project" value="UniProtKB-KW"/>
</dbReference>
<accession>A0AAJ6BGC8</accession>
<evidence type="ECO:0000256" key="3">
    <source>
        <dbReference type="ARBA" id="ARBA00022840"/>
    </source>
</evidence>
<dbReference type="EMBL" id="CP119311">
    <property type="protein sequence ID" value="WEK33996.1"/>
    <property type="molecule type" value="Genomic_DNA"/>
</dbReference>
<keyword evidence="6" id="KW-0436">Ligase</keyword>
<keyword evidence="5" id="KW-0460">Magnesium</keyword>
<dbReference type="Gene3D" id="3.40.50.10420">
    <property type="entry name" value="NagB/RpiA/CoA transferase-like"/>
    <property type="match status" value="1"/>
</dbReference>
<feature type="binding site" evidence="4">
    <location>
        <begin position="3"/>
        <end position="7"/>
    </location>
    <ligand>
        <name>ATP</name>
        <dbReference type="ChEBI" id="CHEBI:30616"/>
    </ligand>
</feature>
<evidence type="ECO:0000313" key="6">
    <source>
        <dbReference type="EMBL" id="WEK33996.1"/>
    </source>
</evidence>
<keyword evidence="3 4" id="KW-0067">ATP-binding</keyword>
<feature type="binding site" evidence="4">
    <location>
        <position position="55"/>
    </location>
    <ligand>
        <name>substrate</name>
    </ligand>
</feature>
<evidence type="ECO:0000256" key="2">
    <source>
        <dbReference type="ARBA" id="ARBA00022741"/>
    </source>
</evidence>
<dbReference type="SUPFAM" id="SSF100950">
    <property type="entry name" value="NagB/RpiA/CoA transferase-like"/>
    <property type="match status" value="1"/>
</dbReference>
<dbReference type="PANTHER" id="PTHR23407">
    <property type="entry name" value="ATPASE INHIBITOR/5-FORMYLTETRAHYDROFOLATE CYCLO-LIGASE"/>
    <property type="match status" value="1"/>
</dbReference>
<comment type="catalytic activity">
    <reaction evidence="5">
        <text>(6S)-5-formyl-5,6,7,8-tetrahydrofolate + ATP = (6R)-5,10-methenyltetrahydrofolate + ADP + phosphate</text>
        <dbReference type="Rhea" id="RHEA:10488"/>
        <dbReference type="ChEBI" id="CHEBI:30616"/>
        <dbReference type="ChEBI" id="CHEBI:43474"/>
        <dbReference type="ChEBI" id="CHEBI:57455"/>
        <dbReference type="ChEBI" id="CHEBI:57457"/>
        <dbReference type="ChEBI" id="CHEBI:456216"/>
        <dbReference type="EC" id="6.3.3.2"/>
    </reaction>
</comment>
<dbReference type="InterPro" id="IPR024185">
    <property type="entry name" value="FTHF_cligase-like_sf"/>
</dbReference>
<organism evidence="6 7">
    <name type="scientific">Candidatus Pseudobacter hemicellulosilyticus</name>
    <dbReference type="NCBI Taxonomy" id="3121375"/>
    <lineage>
        <taxon>Bacteria</taxon>
        <taxon>Pseudomonadati</taxon>
        <taxon>Bacteroidota</taxon>
        <taxon>Chitinophagia</taxon>
        <taxon>Chitinophagales</taxon>
        <taxon>Chitinophagaceae</taxon>
        <taxon>Pseudobacter</taxon>
    </lineage>
</organism>
<dbReference type="InterPro" id="IPR037171">
    <property type="entry name" value="NagB/RpiA_transferase-like"/>
</dbReference>